<evidence type="ECO:0000313" key="2">
    <source>
        <dbReference type="Proteomes" id="UP000825729"/>
    </source>
</evidence>
<name>A0AAV7ELU2_ARIFI</name>
<evidence type="ECO:0000313" key="1">
    <source>
        <dbReference type="EMBL" id="KAG9449599.1"/>
    </source>
</evidence>
<dbReference type="AlphaFoldDB" id="A0AAV7ELU2"/>
<organism evidence="1 2">
    <name type="scientific">Aristolochia fimbriata</name>
    <name type="common">White veined hardy Dutchman's pipe vine</name>
    <dbReference type="NCBI Taxonomy" id="158543"/>
    <lineage>
        <taxon>Eukaryota</taxon>
        <taxon>Viridiplantae</taxon>
        <taxon>Streptophyta</taxon>
        <taxon>Embryophyta</taxon>
        <taxon>Tracheophyta</taxon>
        <taxon>Spermatophyta</taxon>
        <taxon>Magnoliopsida</taxon>
        <taxon>Magnoliidae</taxon>
        <taxon>Piperales</taxon>
        <taxon>Aristolochiaceae</taxon>
        <taxon>Aristolochia</taxon>
    </lineage>
</organism>
<dbReference type="EMBL" id="JAINDJ010000004">
    <property type="protein sequence ID" value="KAG9449599.1"/>
    <property type="molecule type" value="Genomic_DNA"/>
</dbReference>
<protein>
    <submittedName>
        <fullName evidence="1">Uncharacterized protein</fullName>
    </submittedName>
</protein>
<proteinExistence type="predicted"/>
<gene>
    <name evidence="1" type="ORF">H6P81_009564</name>
</gene>
<sequence>MTCIHPAAKRFHQWKQDNTINGTKGEQNFARTIHGSRFTIGGTKSAKRNLTRTLFETFHVSNSTDKTDWMDYRRRSLSIGMRNVGIVVGVVGGGAAGGVDIVLGTGEAEKRPEAESESS</sequence>
<accession>A0AAV7ELU2</accession>
<keyword evidence="2" id="KW-1185">Reference proteome</keyword>
<comment type="caution">
    <text evidence="1">The sequence shown here is derived from an EMBL/GenBank/DDBJ whole genome shotgun (WGS) entry which is preliminary data.</text>
</comment>
<reference evidence="1 2" key="1">
    <citation type="submission" date="2021-07" db="EMBL/GenBank/DDBJ databases">
        <title>The Aristolochia fimbriata genome: insights into angiosperm evolution, floral development and chemical biosynthesis.</title>
        <authorList>
            <person name="Jiao Y."/>
        </authorList>
    </citation>
    <scope>NUCLEOTIDE SEQUENCE [LARGE SCALE GENOMIC DNA]</scope>
    <source>
        <strain evidence="1">IBCAS-2021</strain>
        <tissue evidence="1">Leaf</tissue>
    </source>
</reference>
<dbReference type="Proteomes" id="UP000825729">
    <property type="component" value="Unassembled WGS sequence"/>
</dbReference>